<dbReference type="PANTHER" id="PTHR33112">
    <property type="entry name" value="DOMAIN PROTEIN, PUTATIVE-RELATED"/>
    <property type="match status" value="1"/>
</dbReference>
<proteinExistence type="predicted"/>
<sequence>MSQSSSCCGLCPTHVSSSGGDDRVLRRWSSFAELDRSANNGCDLCILFRHHLAIASSVDKLRQHSGGISLHSSGDRWSLECAAFPGALVLPFLDSPSELRRTSSPENPANVLDQANTWLRRCLSSHPDCQGDTGSSYSIPGYSQRELPKRLVDLIHGDILQVFSCEDRIRAGLLSADHAEYCCLSYRWGTSPHSSVLTRPFSVTWELPLSVVPQTFQDAVNVTRQLGIRYIWIDALCIVQPTTDDETEWLEEGSRMGVIYRNAICTIAATASLHANQGFLEQTGKSYFGAEPVEVSRYRDAVEPKFYIPIRTPDFYSCVSRSPLNKRGWVVQERALSTRILHFADQGLFWECGELKAHSPHGTLQDRDDFPSCRSRETLLSVARTKRTSHICPVEWFHFVKQYSFTNFTNPQDRLLALSSVAKAVQPYLGGHEYIAGLWTNDVVRGLAWKSCHPKTPSNGTVKPAAPSWSWASAVGGIELGVFSFRMYRYNLVDVITTSAIAAQRSNPYGCLSYGSITLKGKLTFETLTRTARFENKLDLSVYWDEIPRTESTQGSGSHQLVTPSPQPEKYVLLPIAEETIPLSSITHIGALILEPAGQPEVVQSDSGDRLRTEFRRLGWIEYTYRHHDLKDRRRYWIEREPEEIVLV</sequence>
<gene>
    <name evidence="2" type="ORF">AK830_g716</name>
</gene>
<dbReference type="AlphaFoldDB" id="A0A0P7BKV9"/>
<dbReference type="Proteomes" id="UP000050424">
    <property type="component" value="Unassembled WGS sequence"/>
</dbReference>
<accession>A0A0P7BKV9</accession>
<evidence type="ECO:0000259" key="1">
    <source>
        <dbReference type="Pfam" id="PF06985"/>
    </source>
</evidence>
<name>A0A0P7BKV9_9HYPO</name>
<dbReference type="OrthoDB" id="3789824at2759"/>
<evidence type="ECO:0000313" key="2">
    <source>
        <dbReference type="EMBL" id="KPM45903.1"/>
    </source>
</evidence>
<dbReference type="Pfam" id="PF06985">
    <property type="entry name" value="HET"/>
    <property type="match status" value="1"/>
</dbReference>
<reference evidence="2 3" key="1">
    <citation type="submission" date="2015-09" db="EMBL/GenBank/DDBJ databases">
        <title>Draft genome of a European isolate of the apple canker pathogen Neonectria ditissima.</title>
        <authorList>
            <person name="Gomez-Cortecero A."/>
            <person name="Harrison R.J."/>
            <person name="Armitage A.D."/>
        </authorList>
    </citation>
    <scope>NUCLEOTIDE SEQUENCE [LARGE SCALE GENOMIC DNA]</scope>
    <source>
        <strain evidence="2 3">R09/05</strain>
    </source>
</reference>
<protein>
    <recommendedName>
        <fullName evidence="1">Heterokaryon incompatibility domain-containing protein</fullName>
    </recommendedName>
</protein>
<evidence type="ECO:0000313" key="3">
    <source>
        <dbReference type="Proteomes" id="UP000050424"/>
    </source>
</evidence>
<feature type="domain" description="Heterokaryon incompatibility" evidence="1">
    <location>
        <begin position="181"/>
        <end position="333"/>
    </location>
</feature>
<dbReference type="PANTHER" id="PTHR33112:SF8">
    <property type="entry name" value="HETEROKARYON INCOMPATIBILITY DOMAIN-CONTAINING PROTEIN"/>
    <property type="match status" value="1"/>
</dbReference>
<organism evidence="2 3">
    <name type="scientific">Neonectria ditissima</name>
    <dbReference type="NCBI Taxonomy" id="78410"/>
    <lineage>
        <taxon>Eukaryota</taxon>
        <taxon>Fungi</taxon>
        <taxon>Dikarya</taxon>
        <taxon>Ascomycota</taxon>
        <taxon>Pezizomycotina</taxon>
        <taxon>Sordariomycetes</taxon>
        <taxon>Hypocreomycetidae</taxon>
        <taxon>Hypocreales</taxon>
        <taxon>Nectriaceae</taxon>
        <taxon>Neonectria</taxon>
    </lineage>
</organism>
<dbReference type="STRING" id="78410.A0A0P7BKV9"/>
<keyword evidence="3" id="KW-1185">Reference proteome</keyword>
<comment type="caution">
    <text evidence="2">The sequence shown here is derived from an EMBL/GenBank/DDBJ whole genome shotgun (WGS) entry which is preliminary data.</text>
</comment>
<dbReference type="EMBL" id="LKCW01000004">
    <property type="protein sequence ID" value="KPM45903.1"/>
    <property type="molecule type" value="Genomic_DNA"/>
</dbReference>
<dbReference type="InterPro" id="IPR010730">
    <property type="entry name" value="HET"/>
</dbReference>